<evidence type="ECO:0000256" key="3">
    <source>
        <dbReference type="ARBA" id="ARBA00022989"/>
    </source>
</evidence>
<feature type="transmembrane region" description="Helical" evidence="5">
    <location>
        <begin position="124"/>
        <end position="142"/>
    </location>
</feature>
<dbReference type="InterPro" id="IPR005821">
    <property type="entry name" value="Ion_trans_dom"/>
</dbReference>
<evidence type="ECO:0000256" key="5">
    <source>
        <dbReference type="SAM" id="Phobius"/>
    </source>
</evidence>
<protein>
    <submittedName>
        <fullName evidence="7">Two pore segment channel 3</fullName>
    </submittedName>
</protein>
<dbReference type="AlphaFoldDB" id="A0A8C4Q2I9"/>
<organism evidence="7 8">
    <name type="scientific">Eptatretus burgeri</name>
    <name type="common">Inshore hagfish</name>
    <dbReference type="NCBI Taxonomy" id="7764"/>
    <lineage>
        <taxon>Eukaryota</taxon>
        <taxon>Metazoa</taxon>
        <taxon>Chordata</taxon>
        <taxon>Craniata</taxon>
        <taxon>Vertebrata</taxon>
        <taxon>Cyclostomata</taxon>
        <taxon>Myxini</taxon>
        <taxon>Myxiniformes</taxon>
        <taxon>Myxinidae</taxon>
        <taxon>Eptatretinae</taxon>
        <taxon>Eptatretus</taxon>
    </lineage>
</organism>
<evidence type="ECO:0000256" key="2">
    <source>
        <dbReference type="ARBA" id="ARBA00022692"/>
    </source>
</evidence>
<feature type="transmembrane region" description="Helical" evidence="5">
    <location>
        <begin position="262"/>
        <end position="279"/>
    </location>
</feature>
<dbReference type="GO" id="GO:0016020">
    <property type="term" value="C:membrane"/>
    <property type="evidence" value="ECO:0007669"/>
    <property type="project" value="UniProtKB-SubCell"/>
</dbReference>
<dbReference type="GeneTree" id="ENSGT00940000162755"/>
<sequence>MSSNLAVIEEVRVKECDEEEDEKKKKSNVDWQRATPSEHVPAHILTNLDRTNKPGTQDQGFQLAAAYVSDAQYARNIPFQTGENAIWCYHFYTKWVTKFPMYLFLVLDMALALVESPAIPGMEWPFWASMLVEFLCLVAFAGRLVHLSMFTERRMFWRDGKNICVVVAIIVTAIDMVVYLVLTEGHWNIRWSRVLRPVFAINFSESRQLRRAFCNIRRTLLGIISVFILFLFSIATFSLLALKLFGNQHLTTYHGSPYFDNYLNALFDLYVLVTTANSPDVMMPAYNKSSWYSLFFIVYIVVNTYLFMSIFLAVVYNGYRKHLKNEVRTSVFNKRRSMGCAFHALCEPLNEDMVMSQSTWLKLVSVVAPTMSEGHRMLLWQVSDEEHQGYIGKRVFTRLADLLNIEVVEQWRRPHPLEQCAPRAYNSRLSCLVRQAVRHRFFRYVFDVVIFVNAIFIAIDDTVMAIQKAEWVFLVLYLIEILLKLYTYEPRTFFLLSKFWNWFDTIIVVIALIYAIVVHSSSYSTEVLDFLFILRVLRLLRIVDNFYRLRIVIQTLINIAPTMATHAALIMVFYYSFAILGMELFYGKVQFFPTPSTPEEHMCGNPLLVGSEFVQRQYCKNNFNNIVSASVLLIQLTVVNQWHVLASGFVITSDISARLYFIVFHMIVVILLINIFIAFVLEAFILEYTLDRGKTESAIERKIQELGLGITMQELENKEEMLIENMEHSGNELERNENGQTAEKCIMFKISEKRYRTVNALLQRMFEQDLGDEPEEEVDAVPRQCTFDGKFPVLNLEGMVHQWHSHTFQTDASSHEVLHMEDYCVQV</sequence>
<dbReference type="PANTHER" id="PTHR46726:SF1">
    <property type="entry name" value="TWO-PORE CALCIUM CHANNEL 3"/>
    <property type="match status" value="1"/>
</dbReference>
<dbReference type="PANTHER" id="PTHR46726">
    <property type="entry name" value="TWO PORE CHANNEL 3"/>
    <property type="match status" value="1"/>
</dbReference>
<dbReference type="Pfam" id="PF00520">
    <property type="entry name" value="Ion_trans"/>
    <property type="match status" value="2"/>
</dbReference>
<dbReference type="GO" id="GO:0001508">
    <property type="term" value="P:action potential"/>
    <property type="evidence" value="ECO:0007669"/>
    <property type="project" value="Ensembl"/>
</dbReference>
<comment type="subcellular location">
    <subcellularLocation>
        <location evidence="1">Membrane</location>
        <topology evidence="1">Multi-pass membrane protein</topology>
    </subcellularLocation>
</comment>
<feature type="transmembrane region" description="Helical" evidence="5">
    <location>
        <begin position="220"/>
        <end position="242"/>
    </location>
</feature>
<keyword evidence="4 5" id="KW-0472">Membrane</keyword>
<dbReference type="Ensembl" id="ENSEBUT00000009568.1">
    <property type="protein sequence ID" value="ENSEBUP00000009049.1"/>
    <property type="gene ID" value="ENSEBUG00000005838.1"/>
</dbReference>
<dbReference type="Proteomes" id="UP000694388">
    <property type="component" value="Unplaced"/>
</dbReference>
<evidence type="ECO:0000313" key="7">
    <source>
        <dbReference type="Ensembl" id="ENSEBUP00000009049.1"/>
    </source>
</evidence>
<evidence type="ECO:0000259" key="6">
    <source>
        <dbReference type="Pfam" id="PF00520"/>
    </source>
</evidence>
<feature type="transmembrane region" description="Helical" evidence="5">
    <location>
        <begin position="163"/>
        <end position="182"/>
    </location>
</feature>
<feature type="transmembrane region" description="Helical" evidence="5">
    <location>
        <begin position="471"/>
        <end position="487"/>
    </location>
</feature>
<keyword evidence="3 5" id="KW-1133">Transmembrane helix</keyword>
<accession>A0A8C4Q2I9</accession>
<feature type="transmembrane region" description="Helical" evidence="5">
    <location>
        <begin position="291"/>
        <end position="316"/>
    </location>
</feature>
<keyword evidence="8" id="KW-1185">Reference proteome</keyword>
<dbReference type="SUPFAM" id="SSF81324">
    <property type="entry name" value="Voltage-gated potassium channels"/>
    <property type="match status" value="2"/>
</dbReference>
<dbReference type="InterPro" id="IPR027359">
    <property type="entry name" value="Volt_channel_dom_sf"/>
</dbReference>
<dbReference type="GO" id="GO:0042803">
    <property type="term" value="F:protein homodimerization activity"/>
    <property type="evidence" value="ECO:0007669"/>
    <property type="project" value="Ensembl"/>
</dbReference>
<reference evidence="7" key="2">
    <citation type="submission" date="2025-09" db="UniProtKB">
        <authorList>
            <consortium name="Ensembl"/>
        </authorList>
    </citation>
    <scope>IDENTIFICATION</scope>
</reference>
<feature type="transmembrane region" description="Helical" evidence="5">
    <location>
        <begin position="441"/>
        <end position="459"/>
    </location>
</feature>
<dbReference type="GO" id="GO:0005248">
    <property type="term" value="F:voltage-gated sodium channel activity"/>
    <property type="evidence" value="ECO:0007669"/>
    <property type="project" value="Ensembl"/>
</dbReference>
<feature type="transmembrane region" description="Helical" evidence="5">
    <location>
        <begin position="99"/>
        <end position="118"/>
    </location>
</feature>
<feature type="domain" description="Ion transport" evidence="6">
    <location>
        <begin position="101"/>
        <end position="320"/>
    </location>
</feature>
<name>A0A8C4Q2I9_EPTBU</name>
<evidence type="ECO:0000256" key="1">
    <source>
        <dbReference type="ARBA" id="ARBA00004141"/>
    </source>
</evidence>
<feature type="transmembrane region" description="Helical" evidence="5">
    <location>
        <begin position="659"/>
        <end position="685"/>
    </location>
</feature>
<feature type="transmembrane region" description="Helical" evidence="5">
    <location>
        <begin position="555"/>
        <end position="577"/>
    </location>
</feature>
<proteinExistence type="predicted"/>
<dbReference type="Gene3D" id="1.20.120.350">
    <property type="entry name" value="Voltage-gated potassium channels. Chain C"/>
    <property type="match status" value="1"/>
</dbReference>
<feature type="domain" description="Ion transport" evidence="6">
    <location>
        <begin position="439"/>
        <end position="684"/>
    </location>
</feature>
<dbReference type="Gene3D" id="1.10.287.70">
    <property type="match status" value="2"/>
</dbReference>
<keyword evidence="2 5" id="KW-0812">Transmembrane</keyword>
<evidence type="ECO:0000313" key="8">
    <source>
        <dbReference type="Proteomes" id="UP000694388"/>
    </source>
</evidence>
<reference evidence="7" key="1">
    <citation type="submission" date="2025-08" db="UniProtKB">
        <authorList>
            <consortium name="Ensembl"/>
        </authorList>
    </citation>
    <scope>IDENTIFICATION</scope>
</reference>
<feature type="transmembrane region" description="Helical" evidence="5">
    <location>
        <begin position="499"/>
        <end position="517"/>
    </location>
</feature>
<evidence type="ECO:0000256" key="4">
    <source>
        <dbReference type="ARBA" id="ARBA00023136"/>
    </source>
</evidence>